<gene>
    <name evidence="1" type="ORF">ZHD862_LOCUS38902</name>
</gene>
<evidence type="ECO:0000313" key="2">
    <source>
        <dbReference type="Proteomes" id="UP000663864"/>
    </source>
</evidence>
<sequence length="32" mass="3807">KEDFQLNLWLIKLRTSNKGTKIANEHIQLNIK</sequence>
<accession>A0A815VRF6</accession>
<proteinExistence type="predicted"/>
<feature type="non-terminal residue" evidence="1">
    <location>
        <position position="1"/>
    </location>
</feature>
<evidence type="ECO:0000313" key="1">
    <source>
        <dbReference type="EMBL" id="CAF1535622.1"/>
    </source>
</evidence>
<protein>
    <submittedName>
        <fullName evidence="1">Uncharacterized protein</fullName>
    </submittedName>
</protein>
<name>A0A815VRF6_9BILA</name>
<dbReference type="Proteomes" id="UP000663864">
    <property type="component" value="Unassembled WGS sequence"/>
</dbReference>
<reference evidence="1" key="1">
    <citation type="submission" date="2021-02" db="EMBL/GenBank/DDBJ databases">
        <authorList>
            <person name="Nowell W R."/>
        </authorList>
    </citation>
    <scope>NUCLEOTIDE SEQUENCE</scope>
</reference>
<comment type="caution">
    <text evidence="1">The sequence shown here is derived from an EMBL/GenBank/DDBJ whole genome shotgun (WGS) entry which is preliminary data.</text>
</comment>
<organism evidence="1 2">
    <name type="scientific">Rotaria sordida</name>
    <dbReference type="NCBI Taxonomy" id="392033"/>
    <lineage>
        <taxon>Eukaryota</taxon>
        <taxon>Metazoa</taxon>
        <taxon>Spiralia</taxon>
        <taxon>Gnathifera</taxon>
        <taxon>Rotifera</taxon>
        <taxon>Eurotatoria</taxon>
        <taxon>Bdelloidea</taxon>
        <taxon>Philodinida</taxon>
        <taxon>Philodinidae</taxon>
        <taxon>Rotaria</taxon>
    </lineage>
</organism>
<dbReference type="AlphaFoldDB" id="A0A815VRF6"/>
<dbReference type="EMBL" id="CAJNOT010011781">
    <property type="protein sequence ID" value="CAF1535622.1"/>
    <property type="molecule type" value="Genomic_DNA"/>
</dbReference>